<dbReference type="InterPro" id="IPR023186">
    <property type="entry name" value="IUNH"/>
</dbReference>
<name>A0ABN0W9Q9_9BACI</name>
<feature type="domain" description="Inosine/uridine-preferring nucleoside hydrolase" evidence="3">
    <location>
        <begin position="5"/>
        <end position="304"/>
    </location>
</feature>
<dbReference type="GO" id="GO:0016787">
    <property type="term" value="F:hydrolase activity"/>
    <property type="evidence" value="ECO:0007669"/>
    <property type="project" value="UniProtKB-KW"/>
</dbReference>
<dbReference type="Pfam" id="PF01156">
    <property type="entry name" value="IU_nuc_hydro"/>
    <property type="match status" value="1"/>
</dbReference>
<dbReference type="SUPFAM" id="SSF53590">
    <property type="entry name" value="Nucleoside hydrolase"/>
    <property type="match status" value="1"/>
</dbReference>
<proteinExistence type="predicted"/>
<organism evidence="4 5">
    <name type="scientific">Bacillus carboniphilus</name>
    <dbReference type="NCBI Taxonomy" id="86663"/>
    <lineage>
        <taxon>Bacteria</taxon>
        <taxon>Bacillati</taxon>
        <taxon>Bacillota</taxon>
        <taxon>Bacilli</taxon>
        <taxon>Bacillales</taxon>
        <taxon>Bacillaceae</taxon>
        <taxon>Bacillus</taxon>
    </lineage>
</organism>
<dbReference type="PANTHER" id="PTHR12304">
    <property type="entry name" value="INOSINE-URIDINE PREFERRING NUCLEOSIDE HYDROLASE"/>
    <property type="match status" value="1"/>
</dbReference>
<dbReference type="RefSeq" id="WP_343798605.1">
    <property type="nucleotide sequence ID" value="NZ_BAAADJ010000021.1"/>
</dbReference>
<evidence type="ECO:0000256" key="2">
    <source>
        <dbReference type="ARBA" id="ARBA00023295"/>
    </source>
</evidence>
<evidence type="ECO:0000313" key="4">
    <source>
        <dbReference type="EMBL" id="GAA0329069.1"/>
    </source>
</evidence>
<dbReference type="PANTHER" id="PTHR12304:SF4">
    <property type="entry name" value="URIDINE NUCLEOSIDASE"/>
    <property type="match status" value="1"/>
</dbReference>
<evidence type="ECO:0000259" key="3">
    <source>
        <dbReference type="Pfam" id="PF01156"/>
    </source>
</evidence>
<dbReference type="EMBL" id="BAAADJ010000021">
    <property type="protein sequence ID" value="GAA0329069.1"/>
    <property type="molecule type" value="Genomic_DNA"/>
</dbReference>
<keyword evidence="2" id="KW-0326">Glycosidase</keyword>
<dbReference type="Proteomes" id="UP001500782">
    <property type="component" value="Unassembled WGS sequence"/>
</dbReference>
<protein>
    <submittedName>
        <fullName evidence="4">Nucleoside hydrolase</fullName>
    </submittedName>
</protein>
<dbReference type="CDD" id="cd00455">
    <property type="entry name" value="nuc_hydro"/>
    <property type="match status" value="1"/>
</dbReference>
<reference evidence="4 5" key="1">
    <citation type="journal article" date="2019" name="Int. J. Syst. Evol. Microbiol.">
        <title>The Global Catalogue of Microorganisms (GCM) 10K type strain sequencing project: providing services to taxonomists for standard genome sequencing and annotation.</title>
        <authorList>
            <consortium name="The Broad Institute Genomics Platform"/>
            <consortium name="The Broad Institute Genome Sequencing Center for Infectious Disease"/>
            <person name="Wu L."/>
            <person name="Ma J."/>
        </authorList>
    </citation>
    <scope>NUCLEOTIDE SEQUENCE [LARGE SCALE GENOMIC DNA]</scope>
    <source>
        <strain evidence="4 5">JCM 9731</strain>
    </source>
</reference>
<gene>
    <name evidence="4" type="ORF">GCM10008967_19460</name>
</gene>
<dbReference type="Gene3D" id="3.90.245.10">
    <property type="entry name" value="Ribonucleoside hydrolase-like"/>
    <property type="match status" value="1"/>
</dbReference>
<accession>A0ABN0W9Q9</accession>
<keyword evidence="5" id="KW-1185">Reference proteome</keyword>
<dbReference type="InterPro" id="IPR001910">
    <property type="entry name" value="Inosine/uridine_hydrolase_dom"/>
</dbReference>
<evidence type="ECO:0000256" key="1">
    <source>
        <dbReference type="ARBA" id="ARBA00022801"/>
    </source>
</evidence>
<comment type="caution">
    <text evidence="4">The sequence shown here is derived from an EMBL/GenBank/DDBJ whole genome shotgun (WGS) entry which is preliminary data.</text>
</comment>
<keyword evidence="1 4" id="KW-0378">Hydrolase</keyword>
<sequence>MKKLLIFLDPGIDDSLALMYALSQPEFEVVGIVSSYGNVTKEQAIHNTAYLLDLAGIKDVPIIAGVTGPLSGEAVSFYPEIHGEEGLGPIKPPPEQYQDVEIYDINKIRELIEEHGDSLTIVNLGRLTDLAVLYILYGPEFVNQVKEIYIMGGAFLVPGNVTPAAEANFYGDPIAADLVMEKGRNITIFPLNVTSKALLTPDLVDFLAENSRSPYASLFEPIFDYYFKAYQKLVPGIQGAPIHDLLVLSALVNPEMVKVLKRRVRVELGGDFKGASEADFRPKPEEQPEETLDTIAMEMDYQAFIFDVIEIFLRGEVAEE</sequence>
<evidence type="ECO:0000313" key="5">
    <source>
        <dbReference type="Proteomes" id="UP001500782"/>
    </source>
</evidence>
<dbReference type="InterPro" id="IPR036452">
    <property type="entry name" value="Ribo_hydro-like"/>
</dbReference>